<reference evidence="2" key="1">
    <citation type="submission" date="2021-06" db="EMBL/GenBank/DDBJ databases">
        <title>Description of novel taxa of the family Lachnospiraceae.</title>
        <authorList>
            <person name="Chaplin A.V."/>
            <person name="Sokolova S.R."/>
            <person name="Pikina A.P."/>
            <person name="Korzhanova M."/>
            <person name="Belova V."/>
            <person name="Korostin D."/>
            <person name="Efimov B.A."/>
        </authorList>
    </citation>
    <scope>NUCLEOTIDE SEQUENCE</scope>
    <source>
        <strain evidence="2">ASD5720</strain>
    </source>
</reference>
<protein>
    <submittedName>
        <fullName evidence="2">Uncharacterized protein</fullName>
    </submittedName>
</protein>
<sequence length="61" mass="6723">DTKESGCPKHSGTPADTHTGPEQRAYPNPRKNHNTQHTTGQHITGSCRLTDLFNLTILIEV</sequence>
<comment type="caution">
    <text evidence="2">The sequence shown here is derived from an EMBL/GenBank/DDBJ whole genome shotgun (WGS) entry which is preliminary data.</text>
</comment>
<keyword evidence="3" id="KW-1185">Reference proteome</keyword>
<evidence type="ECO:0000313" key="3">
    <source>
        <dbReference type="Proteomes" id="UP000712157"/>
    </source>
</evidence>
<feature type="non-terminal residue" evidence="2">
    <location>
        <position position="1"/>
    </location>
</feature>
<name>A0A949K3P9_9FIRM</name>
<dbReference type="RefSeq" id="WP_238723470.1">
    <property type="nucleotide sequence ID" value="NZ_JAHQCW010000096.1"/>
</dbReference>
<dbReference type="AlphaFoldDB" id="A0A949K3P9"/>
<dbReference type="Proteomes" id="UP000712157">
    <property type="component" value="Unassembled WGS sequence"/>
</dbReference>
<organism evidence="2 3">
    <name type="scientific">Diplocloster agilis</name>
    <dbReference type="NCBI Taxonomy" id="2850323"/>
    <lineage>
        <taxon>Bacteria</taxon>
        <taxon>Bacillati</taxon>
        <taxon>Bacillota</taxon>
        <taxon>Clostridia</taxon>
        <taxon>Lachnospirales</taxon>
        <taxon>Lachnospiraceae</taxon>
        <taxon>Diplocloster</taxon>
    </lineage>
</organism>
<proteinExistence type="predicted"/>
<accession>A0A949K3P9</accession>
<evidence type="ECO:0000313" key="2">
    <source>
        <dbReference type="EMBL" id="MBU9739739.1"/>
    </source>
</evidence>
<evidence type="ECO:0000256" key="1">
    <source>
        <dbReference type="SAM" id="MobiDB-lite"/>
    </source>
</evidence>
<dbReference type="EMBL" id="JAHQCW010000096">
    <property type="protein sequence ID" value="MBU9739739.1"/>
    <property type="molecule type" value="Genomic_DNA"/>
</dbReference>
<gene>
    <name evidence="2" type="ORF">KTH89_24780</name>
</gene>
<feature type="region of interest" description="Disordered" evidence="1">
    <location>
        <begin position="1"/>
        <end position="42"/>
    </location>
</feature>